<proteinExistence type="inferred from homology"/>
<comment type="cofactor">
    <cofactor evidence="1 15">
        <name>Mg(2+)</name>
        <dbReference type="ChEBI" id="CHEBI:18420"/>
    </cofactor>
</comment>
<evidence type="ECO:0000256" key="1">
    <source>
        <dbReference type="ARBA" id="ARBA00001946"/>
    </source>
</evidence>
<comment type="catalytic activity">
    <reaction evidence="11">
        <text>(2R)-2,3-dihydroxy-3-methylbutanoate = 3-methyl-2-oxobutanoate + H2O</text>
        <dbReference type="Rhea" id="RHEA:24809"/>
        <dbReference type="ChEBI" id="CHEBI:11851"/>
        <dbReference type="ChEBI" id="CHEBI:15377"/>
        <dbReference type="ChEBI" id="CHEBI:49072"/>
        <dbReference type="EC" id="4.2.1.9"/>
    </reaction>
    <physiologicalReaction direction="left-to-right" evidence="11">
        <dbReference type="Rhea" id="RHEA:24810"/>
    </physiologicalReaction>
</comment>
<dbReference type="EMBL" id="SMUV01000065">
    <property type="protein sequence ID" value="TDK47446.1"/>
    <property type="molecule type" value="Genomic_DNA"/>
</dbReference>
<dbReference type="InterPro" id="IPR050165">
    <property type="entry name" value="DHAD_IlvD/Edd"/>
</dbReference>
<dbReference type="GO" id="GO:0009099">
    <property type="term" value="P:L-valine biosynthetic process"/>
    <property type="evidence" value="ECO:0007669"/>
    <property type="project" value="UniProtKB-UniRule"/>
</dbReference>
<evidence type="ECO:0000259" key="16">
    <source>
        <dbReference type="Pfam" id="PF00920"/>
    </source>
</evidence>
<dbReference type="Pfam" id="PF00920">
    <property type="entry name" value="ILVD_EDD_N"/>
    <property type="match status" value="1"/>
</dbReference>
<feature type="domain" description="Dihydroxy-acid/6-phosphogluconate dehydratase C-terminal" evidence="17">
    <location>
        <begin position="369"/>
        <end position="559"/>
    </location>
</feature>
<keyword evidence="19" id="KW-1185">Reference proteome</keyword>
<dbReference type="NCBIfam" id="TIGR00110">
    <property type="entry name" value="ilvD"/>
    <property type="match status" value="1"/>
</dbReference>
<feature type="active site" description="Proton acceptor" evidence="15">
    <location>
        <position position="477"/>
    </location>
</feature>
<evidence type="ECO:0000256" key="13">
    <source>
        <dbReference type="ARBA" id="ARBA00029437"/>
    </source>
</evidence>
<comment type="cofactor">
    <cofactor evidence="15">
        <name>[2Fe-2S] cluster</name>
        <dbReference type="ChEBI" id="CHEBI:190135"/>
    </cofactor>
    <text evidence="15">Binds 1 [2Fe-2S] cluster per subunit. This cluster acts as a Lewis acid cofactor.</text>
</comment>
<evidence type="ECO:0000256" key="3">
    <source>
        <dbReference type="ARBA" id="ARBA00022605"/>
    </source>
</evidence>
<dbReference type="Gene3D" id="3.50.30.80">
    <property type="entry name" value="IlvD/EDD C-terminal domain-like"/>
    <property type="match status" value="1"/>
</dbReference>
<evidence type="ECO:0000256" key="7">
    <source>
        <dbReference type="ARBA" id="ARBA00023004"/>
    </source>
</evidence>
<evidence type="ECO:0000256" key="5">
    <source>
        <dbReference type="ARBA" id="ARBA00022723"/>
    </source>
</evidence>
<dbReference type="GO" id="GO:0051537">
    <property type="term" value="F:2 iron, 2 sulfur cluster binding"/>
    <property type="evidence" value="ECO:0007669"/>
    <property type="project" value="UniProtKB-UniRule"/>
</dbReference>
<dbReference type="Proteomes" id="UP000295301">
    <property type="component" value="Unassembled WGS sequence"/>
</dbReference>
<evidence type="ECO:0000256" key="12">
    <source>
        <dbReference type="ARBA" id="ARBA00029436"/>
    </source>
</evidence>
<comment type="function">
    <text evidence="15">Functions in the biosynthesis of branched-chain amino acids. Catalyzes the dehydration of (2R,3R)-2,3-dihydroxy-3-methylpentanoate (2,3-dihydroxy-3-methylvalerate) into 2-oxo-3-methylpentanoate (2-oxo-3-methylvalerate) and of (2R)-2,3-dihydroxy-3-methylbutanoate (2,3-dihydroxyisovalerate) into 2-oxo-3-methylbutanoate (2-oxoisovalerate), the penultimate precursor to L-isoleucine and L-valine, respectively.</text>
</comment>
<comment type="pathway">
    <text evidence="12 15">Amino-acid biosynthesis; L-valine biosynthesis; L-valine from pyruvate: step 3/4.</text>
</comment>
<feature type="binding site" evidence="15">
    <location>
        <position position="56"/>
    </location>
    <ligand>
        <name>[2Fe-2S] cluster</name>
        <dbReference type="ChEBI" id="CHEBI:190135"/>
    </ligand>
</feature>
<feature type="domain" description="Dihydroxy-acid/6-phosphogluconate dehydratase N-terminal" evidence="16">
    <location>
        <begin position="41"/>
        <end position="358"/>
    </location>
</feature>
<keyword evidence="6 15" id="KW-0460">Magnesium</keyword>
<dbReference type="EC" id="4.2.1.9" evidence="14 15"/>
<keyword evidence="10 15" id="KW-0100">Branched-chain amino acid biosynthesis</keyword>
<dbReference type="OrthoDB" id="9807077at2"/>
<feature type="binding site" evidence="15">
    <location>
        <position position="88"/>
    </location>
    <ligand>
        <name>Mg(2+)</name>
        <dbReference type="ChEBI" id="CHEBI:18420"/>
    </ligand>
</feature>
<dbReference type="InterPro" id="IPR056740">
    <property type="entry name" value="ILV_EDD_C"/>
</dbReference>
<dbReference type="SUPFAM" id="SSF143975">
    <property type="entry name" value="IlvD/EDD N-terminal domain-like"/>
    <property type="match status" value="1"/>
</dbReference>
<evidence type="ECO:0000256" key="6">
    <source>
        <dbReference type="ARBA" id="ARBA00022842"/>
    </source>
</evidence>
<reference evidence="18 19" key="1">
    <citation type="submission" date="2019-03" db="EMBL/GenBank/DDBJ databases">
        <title>Ruegeria lutea sp. nov., a novel strain, isolated from marine sediment, the Masan Bay, South Korea.</title>
        <authorList>
            <person name="Kim J."/>
            <person name="Kim D.-Y."/>
            <person name="Lee S.-S."/>
        </authorList>
    </citation>
    <scope>NUCLEOTIDE SEQUENCE [LARGE SCALE GENOMIC DNA]</scope>
    <source>
        <strain evidence="18 19">318-1</strain>
    </source>
</reference>
<comment type="caution">
    <text evidence="15">Lacks conserved residue(s) required for the propagation of feature annotation.</text>
</comment>
<comment type="pathway">
    <text evidence="13 15">Amino-acid biosynthesis; L-isoleucine biosynthesis; L-isoleucine from 2-oxobutanoate: step 3/4.</text>
</comment>
<dbReference type="InterPro" id="IPR037237">
    <property type="entry name" value="IlvD/EDD_N"/>
</dbReference>
<dbReference type="NCBIfam" id="NF002068">
    <property type="entry name" value="PRK00911.1"/>
    <property type="match status" value="1"/>
</dbReference>
<dbReference type="FunFam" id="3.50.30.80:FF:000001">
    <property type="entry name" value="Dihydroxy-acid dehydratase"/>
    <property type="match status" value="1"/>
</dbReference>
<dbReference type="InterPro" id="IPR042096">
    <property type="entry name" value="Dihydro-acid_dehy_C"/>
</dbReference>
<protein>
    <recommendedName>
        <fullName evidence="14 15">Dihydroxy-acid dehydratase</fullName>
        <shortName evidence="15">DAD</shortName>
        <ecNumber evidence="14 15">4.2.1.9</ecNumber>
    </recommendedName>
</protein>
<dbReference type="GO" id="GO:0000287">
    <property type="term" value="F:magnesium ion binding"/>
    <property type="evidence" value="ECO:0007669"/>
    <property type="project" value="UniProtKB-UniRule"/>
</dbReference>
<organism evidence="18 19">
    <name type="scientific">Antarcticimicrobium luteum</name>
    <dbReference type="NCBI Taxonomy" id="2547397"/>
    <lineage>
        <taxon>Bacteria</taxon>
        <taxon>Pseudomonadati</taxon>
        <taxon>Pseudomonadota</taxon>
        <taxon>Alphaproteobacteria</taxon>
        <taxon>Rhodobacterales</taxon>
        <taxon>Paracoccaceae</taxon>
        <taxon>Antarcticimicrobium</taxon>
    </lineage>
</organism>
<evidence type="ECO:0000313" key="18">
    <source>
        <dbReference type="EMBL" id="TDK47446.1"/>
    </source>
</evidence>
<evidence type="ECO:0000256" key="4">
    <source>
        <dbReference type="ARBA" id="ARBA00022714"/>
    </source>
</evidence>
<evidence type="ECO:0000256" key="15">
    <source>
        <dbReference type="HAMAP-Rule" id="MF_00012"/>
    </source>
</evidence>
<evidence type="ECO:0000256" key="14">
    <source>
        <dbReference type="ARBA" id="ARBA00029490"/>
    </source>
</evidence>
<comment type="similarity">
    <text evidence="2 15">Belongs to the IlvD/Edd family.</text>
</comment>
<dbReference type="AlphaFoldDB" id="A0A4R5V7E5"/>
<dbReference type="HAMAP" id="MF_00012">
    <property type="entry name" value="IlvD"/>
    <property type="match status" value="1"/>
</dbReference>
<dbReference type="Pfam" id="PF24877">
    <property type="entry name" value="ILV_EDD_C"/>
    <property type="match status" value="1"/>
</dbReference>
<keyword evidence="7 15" id="KW-0408">Iron</keyword>
<dbReference type="PANTHER" id="PTHR21000">
    <property type="entry name" value="DIHYDROXY-ACID DEHYDRATASE DAD"/>
    <property type="match status" value="1"/>
</dbReference>
<dbReference type="InterPro" id="IPR000581">
    <property type="entry name" value="ILV_EDD_N"/>
</dbReference>
<dbReference type="RefSeq" id="WP_133359839.1">
    <property type="nucleotide sequence ID" value="NZ_SMUV01000065.1"/>
</dbReference>
<name>A0A4R5V7E5_9RHOB</name>
<keyword evidence="8 15" id="KW-0411">Iron-sulfur</keyword>
<keyword evidence="4 15" id="KW-0001">2Fe-2S</keyword>
<comment type="caution">
    <text evidence="18">The sequence shown here is derived from an EMBL/GenBank/DDBJ whole genome shotgun (WGS) entry which is preliminary data.</text>
</comment>
<dbReference type="InterPro" id="IPR004404">
    <property type="entry name" value="DihydroxyA_deHydtase"/>
</dbReference>
<evidence type="ECO:0000313" key="19">
    <source>
        <dbReference type="Proteomes" id="UP000295301"/>
    </source>
</evidence>
<dbReference type="InterPro" id="IPR020558">
    <property type="entry name" value="DiOHA_6PGluconate_deHydtase_CS"/>
</dbReference>
<keyword evidence="5 15" id="KW-0479">Metal-binding</keyword>
<dbReference type="UniPathway" id="UPA00049">
    <property type="reaction ID" value="UER00061"/>
</dbReference>
<dbReference type="PROSITE" id="PS00886">
    <property type="entry name" value="ILVD_EDD_1"/>
    <property type="match status" value="1"/>
</dbReference>
<keyword evidence="9 15" id="KW-0456">Lyase</keyword>
<comment type="catalytic activity">
    <reaction evidence="15">
        <text>(2R,3R)-2,3-dihydroxy-3-methylpentanoate = (S)-3-methyl-2-oxopentanoate + H2O</text>
        <dbReference type="Rhea" id="RHEA:27694"/>
        <dbReference type="ChEBI" id="CHEBI:15377"/>
        <dbReference type="ChEBI" id="CHEBI:35146"/>
        <dbReference type="ChEBI" id="CHEBI:49258"/>
        <dbReference type="EC" id="4.2.1.9"/>
    </reaction>
</comment>
<dbReference type="SUPFAM" id="SSF52016">
    <property type="entry name" value="LeuD/IlvD-like"/>
    <property type="match status" value="1"/>
</dbReference>
<dbReference type="PANTHER" id="PTHR21000:SF5">
    <property type="entry name" value="DIHYDROXY-ACID DEHYDRATASE, MITOCHONDRIAL"/>
    <property type="match status" value="1"/>
</dbReference>
<gene>
    <name evidence="15 18" type="primary">ilvD</name>
    <name evidence="18" type="ORF">E1832_11210</name>
</gene>
<dbReference type="PROSITE" id="PS00887">
    <property type="entry name" value="ILVD_EDD_2"/>
    <property type="match status" value="1"/>
</dbReference>
<dbReference type="GO" id="GO:0009097">
    <property type="term" value="P:isoleucine biosynthetic process"/>
    <property type="evidence" value="ECO:0007669"/>
    <property type="project" value="UniProtKB-UniRule"/>
</dbReference>
<feature type="binding site" evidence="15">
    <location>
        <position position="451"/>
    </location>
    <ligand>
        <name>Mg(2+)</name>
        <dbReference type="ChEBI" id="CHEBI:18420"/>
    </ligand>
</feature>
<dbReference type="UniPathway" id="UPA00047">
    <property type="reaction ID" value="UER00057"/>
</dbReference>
<evidence type="ECO:0000256" key="8">
    <source>
        <dbReference type="ARBA" id="ARBA00023014"/>
    </source>
</evidence>
<feature type="binding site" evidence="15">
    <location>
        <position position="130"/>
    </location>
    <ligand>
        <name>Mg(2+)</name>
        <dbReference type="ChEBI" id="CHEBI:18420"/>
    </ligand>
</feature>
<evidence type="ECO:0000256" key="11">
    <source>
        <dbReference type="ARBA" id="ARBA00029304"/>
    </source>
</evidence>
<evidence type="ECO:0000256" key="2">
    <source>
        <dbReference type="ARBA" id="ARBA00006486"/>
    </source>
</evidence>
<evidence type="ECO:0000256" key="9">
    <source>
        <dbReference type="ARBA" id="ARBA00023239"/>
    </source>
</evidence>
<comment type="subunit">
    <text evidence="15">Homodimer.</text>
</comment>
<accession>A0A4R5V7E5</accession>
<feature type="modified residue" description="N6-carboxylysine" evidence="15">
    <location>
        <position position="131"/>
    </location>
</feature>
<dbReference type="GO" id="GO:0004160">
    <property type="term" value="F:dihydroxy-acid dehydratase activity"/>
    <property type="evidence" value="ECO:0007669"/>
    <property type="project" value="UniProtKB-UniRule"/>
</dbReference>
<sequence length="576" mass="60828">MTDPDAKPRKLRSRVTTDGLDRVPHRAFYRGQGLDDDAISRPMIGVVSTAGETSPCNANLGDQAAHAYRGVQEAGGTPREFTTISVSDGFSMNHQGMKNSLMSREVIADSIELVMRGHAYDGLVGYGGCDKNLPAIIMAMVRLNAPSVFVYGGSTLPGQYKGKTISILDAYEGAGAVMTGEMDQKTLDEMERAAMPTVGACPGQFTANTMGMVSEVLGIAPLGSSLIPAVFSERAALGRRAGKLVMEILERGGPLPRDLITRQSLENACAIVAATGGSTNAGMHLSAIAHEAGIKFTMDDVGEVFERTPLIGNLRPGGQYYALDVHRLGGVPVIVRELIASGHMHGETLTLTGQTLAEAVADAPAPDGDVIHPVSNARDSSGGVIVLKGNLAPQGAFIKVAGLKTRVHEGPARVFESEEDCMAAIRKRDYAEGDVIIIRNEGPKGGPGMREMLGPTAVIYGQGMGEKVALVTDGRFSGATRGMCIGYLSPEAGDGGPLALVENGDTIRIDTRTARAIDLLVDDETLSQRRAALRARPPRRLAGFHEKYAAQVQSAYYGAVTHSGAADWPMDGLDDE</sequence>
<evidence type="ECO:0000256" key="10">
    <source>
        <dbReference type="ARBA" id="ARBA00023304"/>
    </source>
</evidence>
<feature type="binding site" description="via carbamate group" evidence="15">
    <location>
        <position position="131"/>
    </location>
    <ligand>
        <name>Mg(2+)</name>
        <dbReference type="ChEBI" id="CHEBI:18420"/>
    </ligand>
</feature>
<keyword evidence="3 15" id="KW-0028">Amino-acid biosynthesis</keyword>
<evidence type="ECO:0000259" key="17">
    <source>
        <dbReference type="Pfam" id="PF24877"/>
    </source>
</evidence>